<proteinExistence type="inferred from homology"/>
<dbReference type="InterPro" id="IPR000067">
    <property type="entry name" value="FlgMring_FliF"/>
</dbReference>
<keyword evidence="4" id="KW-1003">Cell membrane</keyword>
<organism evidence="12 13">
    <name type="scientific">Candidatus Magnetoglobus multicellularis str. Araruama</name>
    <dbReference type="NCBI Taxonomy" id="890399"/>
    <lineage>
        <taxon>Bacteria</taxon>
        <taxon>Pseudomonadati</taxon>
        <taxon>Thermodesulfobacteriota</taxon>
        <taxon>Desulfobacteria</taxon>
        <taxon>Desulfobacterales</taxon>
        <taxon>Desulfobacteraceae</taxon>
        <taxon>Candidatus Magnetoglobus</taxon>
    </lineage>
</organism>
<dbReference type="Pfam" id="PF01514">
    <property type="entry name" value="YscJ_FliF"/>
    <property type="match status" value="1"/>
</dbReference>
<dbReference type="GO" id="GO:0009431">
    <property type="term" value="C:bacterial-type flagellum basal body, MS ring"/>
    <property type="evidence" value="ECO:0007669"/>
    <property type="project" value="InterPro"/>
</dbReference>
<name>A0A1V1PHG4_9BACT</name>
<dbReference type="InterPro" id="IPR013556">
    <property type="entry name" value="Flag_M-ring_C"/>
</dbReference>
<dbReference type="InterPro" id="IPR045851">
    <property type="entry name" value="AMP-bd_C_sf"/>
</dbReference>
<protein>
    <submittedName>
        <fullName evidence="12">Uncharacterized protein</fullName>
    </submittedName>
</protein>
<feature type="domain" description="Flagellar M-ring C-terminal" evidence="11">
    <location>
        <begin position="106"/>
        <end position="167"/>
    </location>
</feature>
<keyword evidence="8" id="KW-0975">Bacterial flagellum</keyword>
<evidence type="ECO:0000256" key="2">
    <source>
        <dbReference type="ARBA" id="ARBA00004651"/>
    </source>
</evidence>
<dbReference type="NCBIfam" id="TIGR00206">
    <property type="entry name" value="fliF"/>
    <property type="match status" value="1"/>
</dbReference>
<accession>A0A1V1PHG4</accession>
<evidence type="ECO:0000313" key="12">
    <source>
        <dbReference type="EMBL" id="ETR74183.1"/>
    </source>
</evidence>
<evidence type="ECO:0000256" key="8">
    <source>
        <dbReference type="ARBA" id="ARBA00023143"/>
    </source>
</evidence>
<feature type="compositionally biased region" description="Basic and acidic residues" evidence="9">
    <location>
        <begin position="144"/>
        <end position="159"/>
    </location>
</feature>
<evidence type="ECO:0000256" key="4">
    <source>
        <dbReference type="ARBA" id="ARBA00022475"/>
    </source>
</evidence>
<dbReference type="PRINTS" id="PR01009">
    <property type="entry name" value="FLGMRINGFLIF"/>
</dbReference>
<reference evidence="13" key="1">
    <citation type="submission" date="2012-11" db="EMBL/GenBank/DDBJ databases">
        <authorList>
            <person name="Lucero-Rivera Y.E."/>
            <person name="Tovar-Ramirez D."/>
        </authorList>
    </citation>
    <scope>NUCLEOTIDE SEQUENCE [LARGE SCALE GENOMIC DNA]</scope>
    <source>
        <strain evidence="13">Araruama</strain>
    </source>
</reference>
<keyword evidence="7" id="KW-0472">Membrane</keyword>
<evidence type="ECO:0000256" key="9">
    <source>
        <dbReference type="SAM" id="MobiDB-lite"/>
    </source>
</evidence>
<keyword evidence="5" id="KW-0812">Transmembrane</keyword>
<dbReference type="Proteomes" id="UP000189670">
    <property type="component" value="Unassembled WGS sequence"/>
</dbReference>
<comment type="similarity">
    <text evidence="3">Belongs to the FliF family.</text>
</comment>
<feature type="domain" description="Flagellar M-ring N-terminal" evidence="10">
    <location>
        <begin position="1"/>
        <end position="73"/>
    </location>
</feature>
<dbReference type="EMBL" id="ATBP01000018">
    <property type="protein sequence ID" value="ETR74183.1"/>
    <property type="molecule type" value="Genomic_DNA"/>
</dbReference>
<comment type="caution">
    <text evidence="12">The sequence shown here is derived from an EMBL/GenBank/DDBJ whole genome shotgun (WGS) entry which is preliminary data.</text>
</comment>
<feature type="region of interest" description="Disordered" evidence="9">
    <location>
        <begin position="134"/>
        <end position="185"/>
    </location>
</feature>
<evidence type="ECO:0000256" key="1">
    <source>
        <dbReference type="ARBA" id="ARBA00004117"/>
    </source>
</evidence>
<dbReference type="GO" id="GO:0005886">
    <property type="term" value="C:plasma membrane"/>
    <property type="evidence" value="ECO:0007669"/>
    <property type="project" value="UniProtKB-SubCell"/>
</dbReference>
<dbReference type="PANTHER" id="PTHR30046">
    <property type="entry name" value="FLAGELLAR M-RING PROTEIN"/>
    <property type="match status" value="1"/>
</dbReference>
<evidence type="ECO:0000256" key="3">
    <source>
        <dbReference type="ARBA" id="ARBA00007971"/>
    </source>
</evidence>
<dbReference type="InterPro" id="IPR006182">
    <property type="entry name" value="FliF_N_dom"/>
</dbReference>
<sequence length="185" mass="20845">MEEVDHARVMLVMPEESLFIEDAKPPSASVLLKLRAKLRQDKVAGVVHLVSSAVEGLEPHQVTVVDTTGAILYKQDSDEEEAMAKMQTEYQRKIEQRFHSQIQSMLERIVGEGKAIVRVSADIDFNQVDLREEKYDPEMSAIRSEQHKAESNKKEREEAPGSTEVESGSENQEKISPACPKNQIK</sequence>
<evidence type="ECO:0000313" key="13">
    <source>
        <dbReference type="Proteomes" id="UP000189670"/>
    </source>
</evidence>
<evidence type="ECO:0000259" key="11">
    <source>
        <dbReference type="Pfam" id="PF08345"/>
    </source>
</evidence>
<dbReference type="Gene3D" id="3.30.300.30">
    <property type="match status" value="1"/>
</dbReference>
<dbReference type="Pfam" id="PF08345">
    <property type="entry name" value="YscJ_FliF_C"/>
    <property type="match status" value="1"/>
</dbReference>
<keyword evidence="6" id="KW-1133">Transmembrane helix</keyword>
<dbReference type="AlphaFoldDB" id="A0A1V1PHG4"/>
<evidence type="ECO:0000256" key="5">
    <source>
        <dbReference type="ARBA" id="ARBA00022692"/>
    </source>
</evidence>
<evidence type="ECO:0000256" key="7">
    <source>
        <dbReference type="ARBA" id="ARBA00023136"/>
    </source>
</evidence>
<gene>
    <name evidence="12" type="ORF">OMM_06471</name>
</gene>
<dbReference type="GO" id="GO:0003774">
    <property type="term" value="F:cytoskeletal motor activity"/>
    <property type="evidence" value="ECO:0007669"/>
    <property type="project" value="InterPro"/>
</dbReference>
<dbReference type="GO" id="GO:0071973">
    <property type="term" value="P:bacterial-type flagellum-dependent cell motility"/>
    <property type="evidence" value="ECO:0007669"/>
    <property type="project" value="InterPro"/>
</dbReference>
<dbReference type="InterPro" id="IPR043427">
    <property type="entry name" value="YscJ/FliF"/>
</dbReference>
<comment type="subcellular location">
    <subcellularLocation>
        <location evidence="1">Bacterial flagellum basal body</location>
    </subcellularLocation>
    <subcellularLocation>
        <location evidence="2">Cell membrane</location>
        <topology evidence="2">Multi-pass membrane protein</topology>
    </subcellularLocation>
</comment>
<evidence type="ECO:0000259" key="10">
    <source>
        <dbReference type="Pfam" id="PF01514"/>
    </source>
</evidence>
<evidence type="ECO:0000256" key="6">
    <source>
        <dbReference type="ARBA" id="ARBA00022989"/>
    </source>
</evidence>
<dbReference type="PANTHER" id="PTHR30046:SF0">
    <property type="entry name" value="FLAGELLAR M-RING PROTEIN"/>
    <property type="match status" value="1"/>
</dbReference>